<organism evidence="3 4">
    <name type="scientific">Paralysiella testudinis</name>
    <dbReference type="NCBI Taxonomy" id="2809020"/>
    <lineage>
        <taxon>Bacteria</taxon>
        <taxon>Pseudomonadati</taxon>
        <taxon>Pseudomonadota</taxon>
        <taxon>Betaproteobacteria</taxon>
        <taxon>Neisseriales</taxon>
        <taxon>Neisseriaceae</taxon>
        <taxon>Paralysiella</taxon>
    </lineage>
</organism>
<dbReference type="RefSeq" id="WP_230338772.1">
    <property type="nucleotide sequence ID" value="NZ_CP069798.1"/>
</dbReference>
<feature type="domain" description="SpoVT-AbrB" evidence="2">
    <location>
        <begin position="4"/>
        <end position="45"/>
    </location>
</feature>
<dbReference type="SMART" id="SM00966">
    <property type="entry name" value="SpoVT_AbrB"/>
    <property type="match status" value="1"/>
</dbReference>
<dbReference type="AlphaFoldDB" id="A0A892ZG85"/>
<sequence length="79" mass="9079">MQIAKLFNNGRSQAVRLPAAFRFDGDSVYIRRDKNGDVILSKRPSDWQGFIVAANQLDGETIERDLTAHNRDVFEDWPE</sequence>
<proteinExistence type="predicted"/>
<keyword evidence="4" id="KW-1185">Reference proteome</keyword>
<dbReference type="EMBL" id="CP069798">
    <property type="protein sequence ID" value="QRQ81478.1"/>
    <property type="molecule type" value="Genomic_DNA"/>
</dbReference>
<dbReference type="SUPFAM" id="SSF89447">
    <property type="entry name" value="AbrB/MazE/MraZ-like"/>
    <property type="match status" value="1"/>
</dbReference>
<dbReference type="InterPro" id="IPR037914">
    <property type="entry name" value="SpoVT-AbrB_sf"/>
</dbReference>
<reference evidence="3" key="1">
    <citation type="submission" date="2021-02" db="EMBL/GenBank/DDBJ databases">
        <title>Neisseriaceae sp. 26B isolated from the cloaca of a Common Toad-headed Turtle (Mesoclemmys nasuta).</title>
        <authorList>
            <person name="Spergser J."/>
            <person name="Busse H.-J."/>
        </authorList>
    </citation>
    <scope>NUCLEOTIDE SEQUENCE</scope>
    <source>
        <strain evidence="3">26B</strain>
    </source>
</reference>
<evidence type="ECO:0000259" key="2">
    <source>
        <dbReference type="PROSITE" id="PS51740"/>
    </source>
</evidence>
<keyword evidence="1 3" id="KW-0238">DNA-binding</keyword>
<evidence type="ECO:0000313" key="3">
    <source>
        <dbReference type="EMBL" id="QRQ81478.1"/>
    </source>
</evidence>
<dbReference type="Proteomes" id="UP000653156">
    <property type="component" value="Chromosome"/>
</dbReference>
<dbReference type="Gene3D" id="2.10.260.10">
    <property type="match status" value="1"/>
</dbReference>
<gene>
    <name evidence="3" type="ORF">JQU52_12330</name>
</gene>
<protein>
    <submittedName>
        <fullName evidence="3">AbrB/MazE/SpoVT family DNA-binding domain-containing protein</fullName>
    </submittedName>
</protein>
<dbReference type="InterPro" id="IPR007159">
    <property type="entry name" value="SpoVT-AbrB_dom"/>
</dbReference>
<dbReference type="KEGG" id="ptes:JQU52_12330"/>
<name>A0A892ZG85_9NEIS</name>
<accession>A0A892ZG85</accession>
<dbReference type="PROSITE" id="PS51740">
    <property type="entry name" value="SPOVT_ABRB"/>
    <property type="match status" value="1"/>
</dbReference>
<evidence type="ECO:0000256" key="1">
    <source>
        <dbReference type="PROSITE-ProRule" id="PRU01076"/>
    </source>
</evidence>
<dbReference type="GO" id="GO:0003677">
    <property type="term" value="F:DNA binding"/>
    <property type="evidence" value="ECO:0007669"/>
    <property type="project" value="UniProtKB-UniRule"/>
</dbReference>
<evidence type="ECO:0000313" key="4">
    <source>
        <dbReference type="Proteomes" id="UP000653156"/>
    </source>
</evidence>
<dbReference type="Pfam" id="PF04014">
    <property type="entry name" value="MazE_antitoxin"/>
    <property type="match status" value="1"/>
</dbReference>